<dbReference type="UniPathway" id="UPA00148"/>
<feature type="region of interest" description="Disordered" evidence="10">
    <location>
        <begin position="368"/>
        <end position="388"/>
    </location>
</feature>
<evidence type="ECO:0000256" key="6">
    <source>
        <dbReference type="ARBA" id="ARBA00022898"/>
    </source>
</evidence>
<dbReference type="GO" id="GO:0048472">
    <property type="term" value="F:threonine-phosphate decarboxylase activity"/>
    <property type="evidence" value="ECO:0007669"/>
    <property type="project" value="UniProtKB-EC"/>
</dbReference>
<evidence type="ECO:0000313" key="13">
    <source>
        <dbReference type="Proteomes" id="UP000182631"/>
    </source>
</evidence>
<dbReference type="EMBL" id="FITM01000027">
    <property type="protein sequence ID" value="SAY38397.1"/>
    <property type="molecule type" value="Genomic_DNA"/>
</dbReference>
<evidence type="ECO:0000313" key="12">
    <source>
        <dbReference type="EMBL" id="SAY38397.1"/>
    </source>
</evidence>
<dbReference type="InterPro" id="IPR015422">
    <property type="entry name" value="PyrdxlP-dep_Trfase_small"/>
</dbReference>
<evidence type="ECO:0000256" key="2">
    <source>
        <dbReference type="ARBA" id="ARBA00003444"/>
    </source>
</evidence>
<dbReference type="InterPro" id="IPR004839">
    <property type="entry name" value="Aminotransferase_I/II_large"/>
</dbReference>
<comment type="cofactor">
    <cofactor evidence="1">
        <name>pyridoxal 5'-phosphate</name>
        <dbReference type="ChEBI" id="CHEBI:597326"/>
    </cofactor>
</comment>
<evidence type="ECO:0000256" key="5">
    <source>
        <dbReference type="ARBA" id="ARBA00022573"/>
    </source>
</evidence>
<dbReference type="InterPro" id="IPR015421">
    <property type="entry name" value="PyrdxlP-dep_Trfase_major"/>
</dbReference>
<feature type="domain" description="Aminotransferase class I/classII large" evidence="11">
    <location>
        <begin position="26"/>
        <end position="359"/>
    </location>
</feature>
<dbReference type="GO" id="GO:0030170">
    <property type="term" value="F:pyridoxal phosphate binding"/>
    <property type="evidence" value="ECO:0007669"/>
    <property type="project" value="InterPro"/>
</dbReference>
<dbReference type="InterPro" id="IPR004838">
    <property type="entry name" value="NHTrfase_class1_PyrdxlP-BS"/>
</dbReference>
<dbReference type="PANTHER" id="PTHR42885:SF1">
    <property type="entry name" value="THREONINE-PHOSPHATE DECARBOXYLASE"/>
    <property type="match status" value="1"/>
</dbReference>
<dbReference type="AlphaFoldDB" id="A0A171DF14"/>
<evidence type="ECO:0000256" key="9">
    <source>
        <dbReference type="ARBA" id="ARBA00048531"/>
    </source>
</evidence>
<dbReference type="NCBIfam" id="TIGR01140">
    <property type="entry name" value="L_thr_O3P_dcar"/>
    <property type="match status" value="1"/>
</dbReference>
<comment type="catalytic activity">
    <reaction evidence="9">
        <text>O-phospho-L-threonine + H(+) = (R)-1-aminopropan-2-yl phosphate + CO2</text>
        <dbReference type="Rhea" id="RHEA:11492"/>
        <dbReference type="ChEBI" id="CHEBI:15378"/>
        <dbReference type="ChEBI" id="CHEBI:16526"/>
        <dbReference type="ChEBI" id="CHEBI:58563"/>
        <dbReference type="ChEBI" id="CHEBI:58675"/>
        <dbReference type="EC" id="4.1.1.81"/>
    </reaction>
</comment>
<evidence type="ECO:0000256" key="7">
    <source>
        <dbReference type="ARBA" id="ARBA00023239"/>
    </source>
</evidence>
<proteinExistence type="predicted"/>
<evidence type="ECO:0000256" key="8">
    <source>
        <dbReference type="ARBA" id="ARBA00029996"/>
    </source>
</evidence>
<evidence type="ECO:0000256" key="1">
    <source>
        <dbReference type="ARBA" id="ARBA00001933"/>
    </source>
</evidence>
<evidence type="ECO:0000256" key="10">
    <source>
        <dbReference type="SAM" id="MobiDB-lite"/>
    </source>
</evidence>
<evidence type="ECO:0000256" key="3">
    <source>
        <dbReference type="ARBA" id="ARBA00004953"/>
    </source>
</evidence>
<gene>
    <name evidence="12" type="ORF">FLM9_255</name>
</gene>
<dbReference type="Gene3D" id="3.40.640.10">
    <property type="entry name" value="Type I PLP-dependent aspartate aminotransferase-like (Major domain)"/>
    <property type="match status" value="1"/>
</dbReference>
<comment type="function">
    <text evidence="2">Decarboxylates L-threonine-O-3-phosphate to yield (R)-1-amino-2-propanol O-2-phosphate, the precursor for the linkage between the nucleotide loop and the corrin ring in cobalamin.</text>
</comment>
<dbReference type="PANTHER" id="PTHR42885">
    <property type="entry name" value="HISTIDINOL-PHOSPHATE AMINOTRANSFERASE-RELATED"/>
    <property type="match status" value="1"/>
</dbReference>
<dbReference type="Proteomes" id="UP000182631">
    <property type="component" value="Unassembled WGS sequence"/>
</dbReference>
<dbReference type="SUPFAM" id="SSF53383">
    <property type="entry name" value="PLP-dependent transferases"/>
    <property type="match status" value="1"/>
</dbReference>
<accession>A0A171DF14</accession>
<dbReference type="InterPro" id="IPR015424">
    <property type="entry name" value="PyrdxlP-dep_Trfase"/>
</dbReference>
<name>A0A171DF14_9SYNE</name>
<dbReference type="EC" id="4.1.1.81" evidence="4"/>
<dbReference type="CDD" id="cd00609">
    <property type="entry name" value="AAT_like"/>
    <property type="match status" value="1"/>
</dbReference>
<organism evidence="12 13">
    <name type="scientific">Candidatus Synechococcus spongiarum</name>
    <dbReference type="NCBI Taxonomy" id="431041"/>
    <lineage>
        <taxon>Bacteria</taxon>
        <taxon>Bacillati</taxon>
        <taxon>Cyanobacteriota</taxon>
        <taxon>Cyanophyceae</taxon>
        <taxon>Synechococcales</taxon>
        <taxon>Synechococcaceae</taxon>
        <taxon>Synechococcus</taxon>
    </lineage>
</organism>
<comment type="pathway">
    <text evidence="3">Cofactor biosynthesis; adenosylcobalamin biosynthesis.</text>
</comment>
<sequence>MAEAPLRHGGNVHQLARRLNCHPRRILDFSASLVPFGPPRSLRRALGRALKDHVAPYPDPAYQALREAMAQVHGLDPGWVLPGNGAAELFTWAARDAQSLINLLPTPGFADYQRALATWGAAGRSLPLRLHWGDGPQSWIEALAEPRALHSLNPQHTALWITNPHNPTGQLWRRDSLEPLLHTHGLVVVDEAFLPLVPGGEAHSLVPLAPRFGNLVVIRSLTKLFAMAGLRLGYAIADPERMERWSRWRDPWPVNGLAVQAGLAVATDRVWQQRVWRWLAREGPWLMQHLNRHCPSLRVYPGAANYRLLSWGHSLTPLQQSLAQQGILVRDCRSFPGLDHHWLRIAVGRRRHNRRLVAAMAAGLKTPGYHPLATGERNASSSTSRAQA</sequence>
<keyword evidence="5" id="KW-0169">Cobalamin biosynthesis</keyword>
<keyword evidence="7 12" id="KW-0456">Lyase</keyword>
<dbReference type="InterPro" id="IPR005860">
    <property type="entry name" value="CobD"/>
</dbReference>
<keyword evidence="13" id="KW-1185">Reference proteome</keyword>
<dbReference type="Gene3D" id="3.90.1150.10">
    <property type="entry name" value="Aspartate Aminotransferase, domain 1"/>
    <property type="match status" value="1"/>
</dbReference>
<dbReference type="GO" id="GO:0009236">
    <property type="term" value="P:cobalamin biosynthetic process"/>
    <property type="evidence" value="ECO:0007669"/>
    <property type="project" value="UniProtKB-UniPathway"/>
</dbReference>
<evidence type="ECO:0000259" key="11">
    <source>
        <dbReference type="Pfam" id="PF00155"/>
    </source>
</evidence>
<evidence type="ECO:0000256" key="4">
    <source>
        <dbReference type="ARBA" id="ARBA00012285"/>
    </source>
</evidence>
<protein>
    <recommendedName>
        <fullName evidence="4">threonine-phosphate decarboxylase</fullName>
        <ecNumber evidence="4">4.1.1.81</ecNumber>
    </recommendedName>
    <alternativeName>
        <fullName evidence="8">L-threonine-O-3-phosphate decarboxylase</fullName>
    </alternativeName>
</protein>
<keyword evidence="6" id="KW-0663">Pyridoxal phosphate</keyword>
<dbReference type="OrthoDB" id="9813612at2"/>
<dbReference type="Pfam" id="PF00155">
    <property type="entry name" value="Aminotran_1_2"/>
    <property type="match status" value="1"/>
</dbReference>
<dbReference type="PROSITE" id="PS00105">
    <property type="entry name" value="AA_TRANSFER_CLASS_1"/>
    <property type="match status" value="1"/>
</dbReference>
<dbReference type="RefSeq" id="WP_074456867.1">
    <property type="nucleotide sequence ID" value="NZ_FITM01000027.1"/>
</dbReference>
<feature type="compositionally biased region" description="Polar residues" evidence="10">
    <location>
        <begin position="377"/>
        <end position="388"/>
    </location>
</feature>
<reference evidence="13" key="1">
    <citation type="submission" date="2016-02" db="EMBL/GenBank/DDBJ databases">
        <authorList>
            <person name="liu f."/>
        </authorList>
    </citation>
    <scope>NUCLEOTIDE SEQUENCE [LARGE SCALE GENOMIC DNA]</scope>
</reference>